<feature type="binding site" evidence="1">
    <location>
        <begin position="120"/>
        <end position="121"/>
    </location>
    <ligand>
        <name>ATP</name>
        <dbReference type="ChEBI" id="CHEBI:30616"/>
    </ligand>
</feature>
<dbReference type="Gene3D" id="3.30.1330.10">
    <property type="entry name" value="PurM-like, N-terminal domain"/>
    <property type="match status" value="1"/>
</dbReference>
<keyword evidence="1" id="KW-0460">Magnesium</keyword>
<feature type="binding site" evidence="1">
    <location>
        <position position="216"/>
    </location>
    <ligand>
        <name>ATP</name>
        <dbReference type="ChEBI" id="CHEBI:30616"/>
    </ligand>
</feature>
<dbReference type="HAMAP" id="MF_02128">
    <property type="entry name" value="TMP_kinase"/>
    <property type="match status" value="1"/>
</dbReference>
<dbReference type="PANTHER" id="PTHR30270">
    <property type="entry name" value="THIAMINE-MONOPHOSPHATE KINASE"/>
    <property type="match status" value="1"/>
</dbReference>
<feature type="binding site" evidence="1">
    <location>
        <position position="27"/>
    </location>
    <ligand>
        <name>Mg(2+)</name>
        <dbReference type="ChEBI" id="CHEBI:18420"/>
        <label>4</label>
    </ligand>
</feature>
<evidence type="ECO:0000259" key="3">
    <source>
        <dbReference type="Pfam" id="PF02769"/>
    </source>
</evidence>
<gene>
    <name evidence="1 4" type="primary">thiL</name>
    <name evidence="4" type="ORF">OIH86_02750</name>
</gene>
<dbReference type="InterPro" id="IPR010918">
    <property type="entry name" value="PurM-like_C_dom"/>
</dbReference>
<dbReference type="InterPro" id="IPR016188">
    <property type="entry name" value="PurM-like_N"/>
</dbReference>
<keyword evidence="1" id="KW-0547">Nucleotide-binding</keyword>
<proteinExistence type="inferred from homology"/>
<name>A0ABT3DCY2_9BACI</name>
<feature type="binding site" evidence="1">
    <location>
        <position position="121"/>
    </location>
    <ligand>
        <name>Mg(2+)</name>
        <dbReference type="ChEBI" id="CHEBI:18420"/>
        <label>1</label>
    </ligand>
</feature>
<dbReference type="InterPro" id="IPR006283">
    <property type="entry name" value="ThiL-like"/>
</dbReference>
<dbReference type="EMBL" id="JAOYEY010000021">
    <property type="protein sequence ID" value="MCV9884562.1"/>
    <property type="molecule type" value="Genomic_DNA"/>
</dbReference>
<feature type="binding site" evidence="1">
    <location>
        <position position="73"/>
    </location>
    <ligand>
        <name>Mg(2+)</name>
        <dbReference type="ChEBI" id="CHEBI:18420"/>
        <label>4</label>
    </ligand>
</feature>
<dbReference type="InterPro" id="IPR036921">
    <property type="entry name" value="PurM-like_N_sf"/>
</dbReference>
<accession>A0ABT3DCY2</accession>
<feature type="binding site" evidence="1">
    <location>
        <position position="265"/>
    </location>
    <ligand>
        <name>substrate</name>
    </ligand>
</feature>
<feature type="binding site" evidence="1">
    <location>
        <position position="73"/>
    </location>
    <ligand>
        <name>Mg(2+)</name>
        <dbReference type="ChEBI" id="CHEBI:18420"/>
        <label>2</label>
    </ligand>
</feature>
<dbReference type="InterPro" id="IPR036676">
    <property type="entry name" value="PurM-like_C_sf"/>
</dbReference>
<comment type="caution">
    <text evidence="1">Lacks conserved residue(s) required for the propagation of feature annotation.</text>
</comment>
<evidence type="ECO:0000313" key="4">
    <source>
        <dbReference type="EMBL" id="MCV9884562.1"/>
    </source>
</evidence>
<evidence type="ECO:0000259" key="2">
    <source>
        <dbReference type="Pfam" id="PF00586"/>
    </source>
</evidence>
<dbReference type="SUPFAM" id="SSF56042">
    <property type="entry name" value="PurM C-terminal domain-like"/>
    <property type="match status" value="1"/>
</dbReference>
<keyword evidence="1" id="KW-0784">Thiamine biosynthesis</keyword>
<keyword evidence="1" id="KW-0479">Metal-binding</keyword>
<keyword evidence="1 4" id="KW-0808">Transferase</keyword>
<dbReference type="PIRSF" id="PIRSF005303">
    <property type="entry name" value="Thiam_monoph_kin"/>
    <property type="match status" value="1"/>
</dbReference>
<keyword evidence="1 4" id="KW-0418">Kinase</keyword>
<feature type="binding site" evidence="1">
    <location>
        <position position="147"/>
    </location>
    <ligand>
        <name>ATP</name>
        <dbReference type="ChEBI" id="CHEBI:30616"/>
    </ligand>
</feature>
<dbReference type="CDD" id="cd02194">
    <property type="entry name" value="ThiL"/>
    <property type="match status" value="1"/>
</dbReference>
<dbReference type="PANTHER" id="PTHR30270:SF0">
    <property type="entry name" value="THIAMINE-MONOPHOSPHATE KINASE"/>
    <property type="match status" value="1"/>
</dbReference>
<dbReference type="EC" id="2.7.4.16" evidence="1"/>
<keyword evidence="1" id="KW-0067">ATP-binding</keyword>
<organism evidence="4 5">
    <name type="scientific">Metabacillus halosaccharovorans</name>
    <dbReference type="NCBI Taxonomy" id="930124"/>
    <lineage>
        <taxon>Bacteria</taxon>
        <taxon>Bacillati</taxon>
        <taxon>Bacillota</taxon>
        <taxon>Bacilli</taxon>
        <taxon>Bacillales</taxon>
        <taxon>Bacillaceae</taxon>
        <taxon>Metabacillus</taxon>
    </lineage>
</organism>
<dbReference type="Proteomes" id="UP001526147">
    <property type="component" value="Unassembled WGS sequence"/>
</dbReference>
<comment type="pathway">
    <text evidence="1">Cofactor biosynthesis; thiamine diphosphate biosynthesis; thiamine diphosphate from thiamine phosphate: step 1/1.</text>
</comment>
<feature type="binding site" evidence="1">
    <location>
        <position position="217"/>
    </location>
    <ligand>
        <name>Mg(2+)</name>
        <dbReference type="ChEBI" id="CHEBI:18420"/>
        <label>5</label>
    </ligand>
</feature>
<dbReference type="Pfam" id="PF02769">
    <property type="entry name" value="AIRS_C"/>
    <property type="match status" value="1"/>
</dbReference>
<feature type="binding site" evidence="1">
    <location>
        <position position="51"/>
    </location>
    <ligand>
        <name>substrate</name>
    </ligand>
</feature>
<dbReference type="Pfam" id="PF00586">
    <property type="entry name" value="AIRS"/>
    <property type="match status" value="1"/>
</dbReference>
<reference evidence="4 5" key="1">
    <citation type="submission" date="2022-10" db="EMBL/GenBank/DDBJ databases">
        <title>Draft genome assembly of moderately radiation resistant bacterium Metabacillus halosaccharovorans.</title>
        <authorList>
            <person name="Pal S."/>
            <person name="Gopinathan A."/>
        </authorList>
    </citation>
    <scope>NUCLEOTIDE SEQUENCE [LARGE SCALE GENOMIC DNA]</scope>
    <source>
        <strain evidence="4 5">VITHBRA001</strain>
    </source>
</reference>
<feature type="binding site" evidence="1">
    <location>
        <position position="44"/>
    </location>
    <ligand>
        <name>Mg(2+)</name>
        <dbReference type="ChEBI" id="CHEBI:18420"/>
        <label>1</label>
    </ligand>
</feature>
<feature type="domain" description="PurM-like C-terminal" evidence="3">
    <location>
        <begin position="153"/>
        <end position="304"/>
    </location>
</feature>
<feature type="binding site" evidence="1">
    <location>
        <position position="73"/>
    </location>
    <ligand>
        <name>Mg(2+)</name>
        <dbReference type="ChEBI" id="CHEBI:18420"/>
        <label>3</label>
    </ligand>
</feature>
<comment type="caution">
    <text evidence="4">The sequence shown here is derived from an EMBL/GenBank/DDBJ whole genome shotgun (WGS) entry which is preliminary data.</text>
</comment>
<comment type="catalytic activity">
    <reaction evidence="1">
        <text>thiamine phosphate + ATP = thiamine diphosphate + ADP</text>
        <dbReference type="Rhea" id="RHEA:15913"/>
        <dbReference type="ChEBI" id="CHEBI:30616"/>
        <dbReference type="ChEBI" id="CHEBI:37575"/>
        <dbReference type="ChEBI" id="CHEBI:58937"/>
        <dbReference type="ChEBI" id="CHEBI:456216"/>
        <dbReference type="EC" id="2.7.4.16"/>
    </reaction>
</comment>
<comment type="function">
    <text evidence="1">Catalyzes the ATP-dependent phosphorylation of thiamine-monophosphate (TMP) to form thiamine-pyrophosphate (TPP), the active form of vitamin B1.</text>
</comment>
<evidence type="ECO:0000256" key="1">
    <source>
        <dbReference type="HAMAP-Rule" id="MF_02128"/>
    </source>
</evidence>
<comment type="miscellaneous">
    <text evidence="1">Reaction mechanism of ThiL seems to utilize a direct, inline transfer of the gamma-phosphate of ATP to TMP rather than a phosphorylated enzyme intermediate.</text>
</comment>
<sequence>MDEFDFINKVKPDRIFQQNVKVAIGDDAAIYESSHGFHQVVCVDTMVEGVHFLRNLSSPFEIGYKALAVNVSDLAAMSAIPLYYFISLAVPSNWNEDDLIEIYEGMKKLSEEYKMDLLGGDTVSTSDKLVITVTVIGEVEEGRKTLRSNAKNEDIVFVTGTIGDSAAGLAILLGQTSIHNESLKRYFTEKHKMPIPQVKAGRLIGDLKRASLNDISDGLASELNEISEASHVGITIDKDALPLSDELLTLQSTSLLQDWALYGGEDYELVGTTSPDSWEKLTKDCNELGIKITKIGFVDSSHKEVMLKSKNQEYIKLKKSGYNHFKKS</sequence>
<comment type="similarity">
    <text evidence="1">Belongs to the thiamine-monophosphate kinase family.</text>
</comment>
<evidence type="ECO:0000313" key="5">
    <source>
        <dbReference type="Proteomes" id="UP001526147"/>
    </source>
</evidence>
<dbReference type="SUPFAM" id="SSF55326">
    <property type="entry name" value="PurM N-terminal domain-like"/>
    <property type="match status" value="1"/>
</dbReference>
<protein>
    <recommendedName>
        <fullName evidence="1">Thiamine-monophosphate kinase</fullName>
        <shortName evidence="1">TMP kinase</shortName>
        <shortName evidence="1">Thiamine-phosphate kinase</shortName>
        <ecNumber evidence="1">2.7.4.16</ecNumber>
    </recommendedName>
</protein>
<feature type="binding site" evidence="1">
    <location>
        <position position="322"/>
    </location>
    <ligand>
        <name>substrate</name>
    </ligand>
</feature>
<dbReference type="NCBIfam" id="TIGR01379">
    <property type="entry name" value="thiL"/>
    <property type="match status" value="1"/>
</dbReference>
<feature type="binding site" evidence="1">
    <location>
        <position position="214"/>
    </location>
    <ligand>
        <name>Mg(2+)</name>
        <dbReference type="ChEBI" id="CHEBI:18420"/>
        <label>3</label>
    </ligand>
</feature>
<dbReference type="RefSeq" id="WP_264141516.1">
    <property type="nucleotide sequence ID" value="NZ_JAOYEY010000021.1"/>
</dbReference>
<feature type="binding site" evidence="1">
    <location>
        <position position="44"/>
    </location>
    <ligand>
        <name>Mg(2+)</name>
        <dbReference type="ChEBI" id="CHEBI:18420"/>
        <label>2</label>
    </ligand>
</feature>
<dbReference type="GO" id="GO:0009030">
    <property type="term" value="F:thiamine-phosphate kinase activity"/>
    <property type="evidence" value="ECO:0007669"/>
    <property type="project" value="UniProtKB-EC"/>
</dbReference>
<feature type="domain" description="PurM-like N-terminal" evidence="2">
    <location>
        <begin position="25"/>
        <end position="139"/>
    </location>
</feature>
<dbReference type="Gene3D" id="3.90.650.10">
    <property type="entry name" value="PurM-like C-terminal domain"/>
    <property type="match status" value="1"/>
</dbReference>
<feature type="binding site" evidence="1">
    <location>
        <position position="103"/>
    </location>
    <ligand>
        <name>ATP</name>
        <dbReference type="ChEBI" id="CHEBI:30616"/>
    </ligand>
</feature>
<keyword evidence="5" id="KW-1185">Reference proteome</keyword>
<feature type="binding site" evidence="1">
    <location>
        <position position="27"/>
    </location>
    <ligand>
        <name>Mg(2+)</name>
        <dbReference type="ChEBI" id="CHEBI:18420"/>
        <label>3</label>
    </ligand>
</feature>